<dbReference type="GO" id="GO:0008757">
    <property type="term" value="F:S-adenosylmethionine-dependent methyltransferase activity"/>
    <property type="evidence" value="ECO:0007669"/>
    <property type="project" value="InterPro"/>
</dbReference>
<dbReference type="InterPro" id="IPR029063">
    <property type="entry name" value="SAM-dependent_MTases_sf"/>
</dbReference>
<feature type="domain" description="Methyltransferase type 11" evidence="1">
    <location>
        <begin position="77"/>
        <end position="173"/>
    </location>
</feature>
<accession>A0A6G8QD83</accession>
<dbReference type="GO" id="GO:0032259">
    <property type="term" value="P:methylation"/>
    <property type="evidence" value="ECO:0007669"/>
    <property type="project" value="UniProtKB-KW"/>
</dbReference>
<reference evidence="2 3" key="1">
    <citation type="submission" date="2019-10" db="EMBL/GenBank/DDBJ databases">
        <title>Rubrobacter sp nov SCSIO 52090 isolated from a deep-sea sediment in the South China Sea.</title>
        <authorList>
            <person name="Chen R.W."/>
        </authorList>
    </citation>
    <scope>NUCLEOTIDE SEQUENCE [LARGE SCALE GENOMIC DNA]</scope>
    <source>
        <strain evidence="2 3">SCSIO 52909</strain>
    </source>
</reference>
<gene>
    <name evidence="2" type="ORF">GBA63_18850</name>
</gene>
<dbReference type="SUPFAM" id="SSF53335">
    <property type="entry name" value="S-adenosyl-L-methionine-dependent methyltransferases"/>
    <property type="match status" value="1"/>
</dbReference>
<evidence type="ECO:0000313" key="2">
    <source>
        <dbReference type="EMBL" id="QIN84470.1"/>
    </source>
</evidence>
<dbReference type="RefSeq" id="WP_166178687.1">
    <property type="nucleotide sequence ID" value="NZ_CP045119.1"/>
</dbReference>
<dbReference type="KEGG" id="rub:GBA63_18850"/>
<dbReference type="Gene3D" id="3.40.50.150">
    <property type="entry name" value="Vaccinia Virus protein VP39"/>
    <property type="match status" value="1"/>
</dbReference>
<evidence type="ECO:0000313" key="3">
    <source>
        <dbReference type="Proteomes" id="UP000501452"/>
    </source>
</evidence>
<dbReference type="AlphaFoldDB" id="A0A6G8QD83"/>
<dbReference type="Pfam" id="PF08241">
    <property type="entry name" value="Methyltransf_11"/>
    <property type="match status" value="1"/>
</dbReference>
<protein>
    <submittedName>
        <fullName evidence="2">Methyltransferase domain-containing protein</fullName>
    </submittedName>
</protein>
<evidence type="ECO:0000259" key="1">
    <source>
        <dbReference type="Pfam" id="PF08241"/>
    </source>
</evidence>
<dbReference type="CDD" id="cd02440">
    <property type="entry name" value="AdoMet_MTases"/>
    <property type="match status" value="1"/>
</dbReference>
<keyword evidence="2" id="KW-0808">Transferase</keyword>
<proteinExistence type="predicted"/>
<name>A0A6G8QD83_9ACTN</name>
<organism evidence="2 3">
    <name type="scientific">Rubrobacter tropicus</name>
    <dbReference type="NCBI Taxonomy" id="2653851"/>
    <lineage>
        <taxon>Bacteria</taxon>
        <taxon>Bacillati</taxon>
        <taxon>Actinomycetota</taxon>
        <taxon>Rubrobacteria</taxon>
        <taxon>Rubrobacterales</taxon>
        <taxon>Rubrobacteraceae</taxon>
        <taxon>Rubrobacter</taxon>
    </lineage>
</organism>
<dbReference type="EMBL" id="CP045119">
    <property type="protein sequence ID" value="QIN84470.1"/>
    <property type="molecule type" value="Genomic_DNA"/>
</dbReference>
<keyword evidence="3" id="KW-1185">Reference proteome</keyword>
<sequence length="228" mass="24275">MPMSKRASIVLLAVAGVTILYRRRLRASLGRASANVRDFDLPSVGLYDALIGAVLEPFYERVAGEVVVADAPGGKILEVGSGPGRLAVGGLGRRADRLVVIGVDISPGMVERAALRAEEAGLAERVRFVTGDVGALPFPDASFDGVVSTLSLHHWPDAARGLAEIHRVLKPGAEARIYDLAGWLWPPARGRQRLLDLAGESPFGGGTVEEVRWPGSLPSFSVLRLRRG</sequence>
<dbReference type="InterPro" id="IPR013216">
    <property type="entry name" value="Methyltransf_11"/>
</dbReference>
<keyword evidence="2" id="KW-0489">Methyltransferase</keyword>
<dbReference type="PANTHER" id="PTHR43591">
    <property type="entry name" value="METHYLTRANSFERASE"/>
    <property type="match status" value="1"/>
</dbReference>
<dbReference type="Proteomes" id="UP000501452">
    <property type="component" value="Chromosome"/>
</dbReference>